<evidence type="ECO:0000256" key="1">
    <source>
        <dbReference type="ARBA" id="ARBA00022737"/>
    </source>
</evidence>
<reference evidence="6 7" key="1">
    <citation type="journal article" date="2006" name="Science">
        <title>Phytophthora genome sequences uncover evolutionary origins and mechanisms of pathogenesis.</title>
        <authorList>
            <person name="Tyler B.M."/>
            <person name="Tripathy S."/>
            <person name="Zhang X."/>
            <person name="Dehal P."/>
            <person name="Jiang R.H."/>
            <person name="Aerts A."/>
            <person name="Arredondo F.D."/>
            <person name="Baxter L."/>
            <person name="Bensasson D."/>
            <person name="Beynon J.L."/>
            <person name="Chapman J."/>
            <person name="Damasceno C.M."/>
            <person name="Dorrance A.E."/>
            <person name="Dou D."/>
            <person name="Dickerman A.W."/>
            <person name="Dubchak I.L."/>
            <person name="Garbelotto M."/>
            <person name="Gijzen M."/>
            <person name="Gordon S.G."/>
            <person name="Govers F."/>
            <person name="Grunwald N.J."/>
            <person name="Huang W."/>
            <person name="Ivors K.L."/>
            <person name="Jones R.W."/>
            <person name="Kamoun S."/>
            <person name="Krampis K."/>
            <person name="Lamour K.H."/>
            <person name="Lee M.K."/>
            <person name="McDonald W.H."/>
            <person name="Medina M."/>
            <person name="Meijer H.J."/>
            <person name="Nordberg E.K."/>
            <person name="Maclean D.J."/>
            <person name="Ospina-Giraldo M.D."/>
            <person name="Morris P.F."/>
            <person name="Phuntumart V."/>
            <person name="Putnam N.H."/>
            <person name="Rash S."/>
            <person name="Rose J.K."/>
            <person name="Sakihama Y."/>
            <person name="Salamov A.A."/>
            <person name="Savidor A."/>
            <person name="Scheuring C.F."/>
            <person name="Smith B.M."/>
            <person name="Sobral B.W."/>
            <person name="Terry A."/>
            <person name="Torto-Alalibo T.A."/>
            <person name="Win J."/>
            <person name="Xu Z."/>
            <person name="Zhang H."/>
            <person name="Grigoriev I.V."/>
            <person name="Rokhsar D.S."/>
            <person name="Boore J.L."/>
        </authorList>
    </citation>
    <scope>NUCLEOTIDE SEQUENCE [LARGE SCALE GENOMIC DNA]</scope>
    <source>
        <strain evidence="6 7">P6497</strain>
    </source>
</reference>
<evidence type="ECO:0000259" key="5">
    <source>
        <dbReference type="PROSITE" id="PS50102"/>
    </source>
</evidence>
<sequence>MILDEAEKSSVMRVDRSRSCIAPKVVPAAGEDYGADARTIYIDSFGTTDDHDSLRRTFTKFGKVNLVSMPRFPQSKKFKGFGFVEFAEQDSAEKATAKASDADLRGIRVMSKRRWLEMKEQLKLRLSCPGTSGSSASAKVDDASDSNKSANLVTASGTKKKRRQKPASGGHIHFGNEDSDEQPVDNDSNDNEDMPTKKQKI</sequence>
<dbReference type="InterPro" id="IPR012677">
    <property type="entry name" value="Nucleotide-bd_a/b_plait_sf"/>
</dbReference>
<dbReference type="STRING" id="1094619.G4YQE9"/>
<dbReference type="AlphaFoldDB" id="G4YQE9"/>
<dbReference type="RefSeq" id="XP_009517348.1">
    <property type="nucleotide sequence ID" value="XM_009519053.1"/>
</dbReference>
<dbReference type="PROSITE" id="PS50102">
    <property type="entry name" value="RRM"/>
    <property type="match status" value="1"/>
</dbReference>
<feature type="compositionally biased region" description="Acidic residues" evidence="4">
    <location>
        <begin position="177"/>
        <end position="193"/>
    </location>
</feature>
<dbReference type="EMBL" id="JH159151">
    <property type="protein sequence ID" value="EGZ30073.1"/>
    <property type="molecule type" value="Genomic_DNA"/>
</dbReference>
<name>G4YQE9_PHYSP</name>
<evidence type="ECO:0000256" key="2">
    <source>
        <dbReference type="ARBA" id="ARBA00022884"/>
    </source>
</evidence>
<feature type="region of interest" description="Disordered" evidence="4">
    <location>
        <begin position="127"/>
        <end position="201"/>
    </location>
</feature>
<dbReference type="Proteomes" id="UP000002640">
    <property type="component" value="Unassembled WGS sequence"/>
</dbReference>
<dbReference type="KEGG" id="psoj:PHYSODRAFT_353726"/>
<keyword evidence="1" id="KW-0677">Repeat</keyword>
<keyword evidence="2 3" id="KW-0694">RNA-binding</keyword>
<protein>
    <recommendedName>
        <fullName evidence="5">RRM domain-containing protein</fullName>
    </recommendedName>
</protein>
<evidence type="ECO:0000313" key="7">
    <source>
        <dbReference type="Proteomes" id="UP000002640"/>
    </source>
</evidence>
<organism evidence="6 7">
    <name type="scientific">Phytophthora sojae (strain P6497)</name>
    <name type="common">Soybean stem and root rot agent</name>
    <name type="synonym">Phytophthora megasperma f. sp. glycines</name>
    <dbReference type="NCBI Taxonomy" id="1094619"/>
    <lineage>
        <taxon>Eukaryota</taxon>
        <taxon>Sar</taxon>
        <taxon>Stramenopiles</taxon>
        <taxon>Oomycota</taxon>
        <taxon>Peronosporomycetes</taxon>
        <taxon>Peronosporales</taxon>
        <taxon>Peronosporaceae</taxon>
        <taxon>Phytophthora</taxon>
    </lineage>
</organism>
<dbReference type="SUPFAM" id="SSF54928">
    <property type="entry name" value="RNA-binding domain, RBD"/>
    <property type="match status" value="1"/>
</dbReference>
<gene>
    <name evidence="6" type="ORF">PHYSODRAFT_353726</name>
</gene>
<dbReference type="Pfam" id="PF00076">
    <property type="entry name" value="RRM_1"/>
    <property type="match status" value="1"/>
</dbReference>
<evidence type="ECO:0000256" key="3">
    <source>
        <dbReference type="PROSITE-ProRule" id="PRU00176"/>
    </source>
</evidence>
<dbReference type="InterPro" id="IPR000504">
    <property type="entry name" value="RRM_dom"/>
</dbReference>
<accession>G4YQE9</accession>
<dbReference type="PANTHER" id="PTHR23236:SF119">
    <property type="entry name" value="NUCLEAR RNA-BINDING PROTEIN SART-3"/>
    <property type="match status" value="1"/>
</dbReference>
<dbReference type="InParanoid" id="G4YQE9"/>
<dbReference type="PANTHER" id="PTHR23236">
    <property type="entry name" value="EUKARYOTIC TRANSLATION INITIATION FACTOR 4B/4H"/>
    <property type="match status" value="1"/>
</dbReference>
<dbReference type="Gene3D" id="3.30.70.330">
    <property type="match status" value="1"/>
</dbReference>
<proteinExistence type="predicted"/>
<dbReference type="GeneID" id="20649448"/>
<evidence type="ECO:0000313" key="6">
    <source>
        <dbReference type="EMBL" id="EGZ30073.1"/>
    </source>
</evidence>
<feature type="domain" description="RRM" evidence="5">
    <location>
        <begin position="38"/>
        <end position="123"/>
    </location>
</feature>
<dbReference type="OMA" id="MATERMI"/>
<evidence type="ECO:0000256" key="4">
    <source>
        <dbReference type="SAM" id="MobiDB-lite"/>
    </source>
</evidence>
<keyword evidence="7" id="KW-1185">Reference proteome</keyword>
<dbReference type="InterPro" id="IPR035979">
    <property type="entry name" value="RBD_domain_sf"/>
</dbReference>
<dbReference type="SMR" id="G4YQE9"/>
<dbReference type="GO" id="GO:0003723">
    <property type="term" value="F:RNA binding"/>
    <property type="evidence" value="ECO:0007669"/>
    <property type="project" value="UniProtKB-UniRule"/>
</dbReference>
<dbReference type="SMART" id="SM00360">
    <property type="entry name" value="RRM"/>
    <property type="match status" value="1"/>
</dbReference>